<dbReference type="PROSITE" id="PS50897">
    <property type="entry name" value="CTLH"/>
    <property type="match status" value="1"/>
</dbReference>
<evidence type="ECO:0000256" key="2">
    <source>
        <dbReference type="ARBA" id="ARBA00022574"/>
    </source>
</evidence>
<evidence type="ECO:0000256" key="4">
    <source>
        <dbReference type="ARBA" id="ARBA00022737"/>
    </source>
</evidence>
<dbReference type="EMBL" id="SKCS01000341">
    <property type="protein sequence ID" value="TNN10707.1"/>
    <property type="molecule type" value="Genomic_DNA"/>
</dbReference>
<dbReference type="PROSITE" id="PS50896">
    <property type="entry name" value="LISH"/>
    <property type="match status" value="1"/>
</dbReference>
<feature type="repeat" description="WD" evidence="9">
    <location>
        <begin position="345"/>
        <end position="386"/>
    </location>
</feature>
<evidence type="ECO:0000313" key="11">
    <source>
        <dbReference type="EMBL" id="TNN10707.1"/>
    </source>
</evidence>
<dbReference type="Proteomes" id="UP000311919">
    <property type="component" value="Unassembled WGS sequence"/>
</dbReference>
<name>A0A4Z2D2J2_SCHJA</name>
<evidence type="ECO:0000256" key="6">
    <source>
        <dbReference type="ARBA" id="ARBA00023242"/>
    </source>
</evidence>
<evidence type="ECO:0000256" key="8">
    <source>
        <dbReference type="ARBA" id="ARBA00026184"/>
    </source>
</evidence>
<reference evidence="11 12" key="1">
    <citation type="submission" date="2019-03" db="EMBL/GenBank/DDBJ databases">
        <title>An improved genome assembly of the fluke Schistosoma japonicum.</title>
        <authorList>
            <person name="Hu W."/>
            <person name="Luo F."/>
            <person name="Yin M."/>
            <person name="Mo X."/>
            <person name="Sun C."/>
            <person name="Wu Q."/>
            <person name="Zhu B."/>
            <person name="Xiang M."/>
            <person name="Wang J."/>
            <person name="Wang Y."/>
            <person name="Zhang T."/>
            <person name="Xu B."/>
            <person name="Zheng H."/>
            <person name="Feng Z."/>
        </authorList>
    </citation>
    <scope>NUCLEOTIDE SEQUENCE [LARGE SCALE GENOMIC DNA]</scope>
    <source>
        <strain evidence="11">HuSjv2</strain>
        <tissue evidence="11">Worms</tissue>
    </source>
</reference>
<dbReference type="GO" id="GO:0016607">
    <property type="term" value="C:nuclear speck"/>
    <property type="evidence" value="ECO:0007669"/>
    <property type="project" value="UniProtKB-SubCell"/>
</dbReference>
<comment type="similarity">
    <text evidence="7">Belongs to the WD repeat SMU1 family.</text>
</comment>
<dbReference type="GO" id="GO:0000398">
    <property type="term" value="P:mRNA splicing, via spliceosome"/>
    <property type="evidence" value="ECO:0007669"/>
    <property type="project" value="InterPro"/>
</dbReference>
<keyword evidence="2 9" id="KW-0853">WD repeat</keyword>
<dbReference type="Pfam" id="PF00400">
    <property type="entry name" value="WD40"/>
    <property type="match status" value="5"/>
</dbReference>
<dbReference type="InterPro" id="IPR036322">
    <property type="entry name" value="WD40_repeat_dom_sf"/>
</dbReference>
<dbReference type="InterPro" id="IPR019775">
    <property type="entry name" value="WD40_repeat_CS"/>
</dbReference>
<dbReference type="PANTHER" id="PTHR22848">
    <property type="entry name" value="WD40 REPEAT PROTEIN"/>
    <property type="match status" value="1"/>
</dbReference>
<evidence type="ECO:0000256" key="5">
    <source>
        <dbReference type="ARBA" id="ARBA00023187"/>
    </source>
</evidence>
<dbReference type="InterPro" id="IPR045184">
    <property type="entry name" value="SMU1"/>
</dbReference>
<sequence length="514" mass="58035">MDIEIESADVVRLVEQYLKESNLLRTLRTLQEETRVSLNTVESIENFMSDIINGHWDIVLQTVQYLKLPEQKLIDLYEQIFIELIELRDIGAARSILRQTEPMITMKRTQSERYARLENLLNRSYFDPREAYSDNQSKDKRRQALANSLSEEVSVVAPSRLLALLSQALKWQQHQGLLPPGTAIDVFRGKAAVREQEEEKPPTKLSTVIRVVQKCHVECARFSPDGQFLVTGSVDGFIEVWNFTTGKLRKDLKYQAQDTFMMMEDSVLCLTFSRDSEMLASGANDGTIKIWRIQNGQCLKRLEKAHHKGVTAIQFSKDNTHLLSASLDHSIRIHGMKSCKIIKEFTGHTGVVNSVAFLPDGHNIISGSADGSVRIWSIRSGECTNTFKAISGLVGQEVSIHSVHLMPRNTDQFVVASRSNTVVIMNMQGQIVRSFSSGKREGGDFLDCTLSGRGEWIYCVAEDHLLYCFNVAAGGKLERTMRVHEKEVIGCAHHPHQNLIATYSEDGLVKLWKP</sequence>
<dbReference type="Pfam" id="PF17814">
    <property type="entry name" value="LisH_TPL"/>
    <property type="match status" value="1"/>
</dbReference>
<dbReference type="SMART" id="SM00320">
    <property type="entry name" value="WD40"/>
    <property type="match status" value="7"/>
</dbReference>
<dbReference type="PROSITE" id="PS50294">
    <property type="entry name" value="WD_REPEATS_REGION"/>
    <property type="match status" value="4"/>
</dbReference>
<evidence type="ECO:0000313" key="12">
    <source>
        <dbReference type="Proteomes" id="UP000311919"/>
    </source>
</evidence>
<keyword evidence="3" id="KW-0507">mRNA processing</keyword>
<dbReference type="Gene3D" id="2.130.10.10">
    <property type="entry name" value="YVTN repeat-like/Quinoprotein amine dehydrogenase"/>
    <property type="match status" value="2"/>
</dbReference>
<dbReference type="InterPro" id="IPR006594">
    <property type="entry name" value="LisH"/>
</dbReference>
<keyword evidence="5" id="KW-0508">mRNA splicing</keyword>
<comment type="caution">
    <text evidence="11">The sequence shown here is derived from an EMBL/GenBank/DDBJ whole genome shotgun (WGS) entry which is preliminary data.</text>
</comment>
<comment type="subcellular location">
    <subcellularLocation>
        <location evidence="1">Nucleus speckle</location>
    </subcellularLocation>
</comment>
<keyword evidence="12" id="KW-1185">Reference proteome</keyword>
<dbReference type="PRINTS" id="PR00320">
    <property type="entry name" value="GPROTEINBRPT"/>
</dbReference>
<protein>
    <recommendedName>
        <fullName evidence="8">WD40 repeat-containing protein SMU1</fullName>
    </recommendedName>
</protein>
<dbReference type="PROSITE" id="PS50082">
    <property type="entry name" value="WD_REPEATS_2"/>
    <property type="match status" value="5"/>
</dbReference>
<keyword evidence="4" id="KW-0677">Repeat</keyword>
<proteinExistence type="inferred from homology"/>
<feature type="repeat" description="WD" evidence="9">
    <location>
        <begin position="303"/>
        <end position="344"/>
    </location>
</feature>
<accession>A0A4Z2D2J2</accession>
<evidence type="ECO:0000256" key="3">
    <source>
        <dbReference type="ARBA" id="ARBA00022664"/>
    </source>
</evidence>
<dbReference type="OrthoDB" id="538223at2759"/>
<dbReference type="STRING" id="6182.A0A4Z2D2J2"/>
<dbReference type="AlphaFoldDB" id="A0A4Z2D2J2"/>
<dbReference type="SUPFAM" id="SSF50978">
    <property type="entry name" value="WD40 repeat-like"/>
    <property type="match status" value="1"/>
</dbReference>
<dbReference type="PROSITE" id="PS00678">
    <property type="entry name" value="WD_REPEATS_1"/>
    <property type="match status" value="1"/>
</dbReference>
<keyword evidence="6" id="KW-0539">Nucleus</keyword>
<dbReference type="InterPro" id="IPR015943">
    <property type="entry name" value="WD40/YVTN_repeat-like_dom_sf"/>
</dbReference>
<feature type="repeat" description="WD" evidence="9">
    <location>
        <begin position="481"/>
        <end position="514"/>
    </location>
</feature>
<dbReference type="InterPro" id="IPR054532">
    <property type="entry name" value="TPL_SMU1_LisH-like"/>
</dbReference>
<organism evidence="11 12">
    <name type="scientific">Schistosoma japonicum</name>
    <name type="common">Blood fluke</name>
    <dbReference type="NCBI Taxonomy" id="6182"/>
    <lineage>
        <taxon>Eukaryota</taxon>
        <taxon>Metazoa</taxon>
        <taxon>Spiralia</taxon>
        <taxon>Lophotrochozoa</taxon>
        <taxon>Platyhelminthes</taxon>
        <taxon>Trematoda</taxon>
        <taxon>Digenea</taxon>
        <taxon>Strigeidida</taxon>
        <taxon>Schistosomatoidea</taxon>
        <taxon>Schistosomatidae</taxon>
        <taxon>Schistosoma</taxon>
    </lineage>
</organism>
<gene>
    <name evidence="11" type="ORF">EWB00_005126</name>
</gene>
<evidence type="ECO:0000256" key="1">
    <source>
        <dbReference type="ARBA" id="ARBA00004324"/>
    </source>
</evidence>
<feature type="domain" description="CTLH" evidence="10">
    <location>
        <begin position="40"/>
        <end position="92"/>
    </location>
</feature>
<feature type="repeat" description="WD" evidence="9">
    <location>
        <begin position="217"/>
        <end position="251"/>
    </location>
</feature>
<dbReference type="CDD" id="cd00200">
    <property type="entry name" value="WD40"/>
    <property type="match status" value="1"/>
</dbReference>
<evidence type="ECO:0000256" key="7">
    <source>
        <dbReference type="ARBA" id="ARBA00025801"/>
    </source>
</evidence>
<dbReference type="InterPro" id="IPR006595">
    <property type="entry name" value="CTLH_C"/>
</dbReference>
<dbReference type="InterPro" id="IPR020472">
    <property type="entry name" value="WD40_PAC1"/>
</dbReference>
<dbReference type="InterPro" id="IPR001680">
    <property type="entry name" value="WD40_rpt"/>
</dbReference>
<feature type="repeat" description="WD" evidence="9">
    <location>
        <begin position="260"/>
        <end position="301"/>
    </location>
</feature>
<evidence type="ECO:0000256" key="9">
    <source>
        <dbReference type="PROSITE-ProRule" id="PRU00221"/>
    </source>
</evidence>
<dbReference type="SMART" id="SM00667">
    <property type="entry name" value="LisH"/>
    <property type="match status" value="1"/>
</dbReference>
<evidence type="ECO:0000259" key="10">
    <source>
        <dbReference type="PROSITE" id="PS50897"/>
    </source>
</evidence>